<comment type="caution">
    <text evidence="1">The sequence shown here is derived from an EMBL/GenBank/DDBJ whole genome shotgun (WGS) entry which is preliminary data.</text>
</comment>
<dbReference type="AlphaFoldDB" id="A0A1G1KX36"/>
<evidence type="ECO:0000313" key="1">
    <source>
        <dbReference type="EMBL" id="OGW97425.1"/>
    </source>
</evidence>
<evidence type="ECO:0000313" key="2">
    <source>
        <dbReference type="Proteomes" id="UP000178187"/>
    </source>
</evidence>
<reference evidence="1 2" key="1">
    <citation type="journal article" date="2016" name="Nat. Commun.">
        <title>Thousands of microbial genomes shed light on interconnected biogeochemical processes in an aquifer system.</title>
        <authorList>
            <person name="Anantharaman K."/>
            <person name="Brown C.T."/>
            <person name="Hug L.A."/>
            <person name="Sharon I."/>
            <person name="Castelle C.J."/>
            <person name="Probst A.J."/>
            <person name="Thomas B.C."/>
            <person name="Singh A."/>
            <person name="Wilkins M.J."/>
            <person name="Karaoz U."/>
            <person name="Brodie E.L."/>
            <person name="Williams K.H."/>
            <person name="Hubbard S.S."/>
            <person name="Banfield J.F."/>
        </authorList>
    </citation>
    <scope>NUCLEOTIDE SEQUENCE [LARGE SCALE GENOMIC DNA]</scope>
</reference>
<accession>A0A1G1KX36</accession>
<gene>
    <name evidence="1" type="ORF">A3G33_09545</name>
</gene>
<dbReference type="Proteomes" id="UP000178187">
    <property type="component" value="Unassembled WGS sequence"/>
</dbReference>
<name>A0A1G1KX36_9BACT</name>
<proteinExistence type="predicted"/>
<dbReference type="SUPFAM" id="SSF52266">
    <property type="entry name" value="SGNH hydrolase"/>
    <property type="match status" value="1"/>
</dbReference>
<organism evidence="1 2">
    <name type="scientific">Candidatus Danuiimicrobium aquiferis</name>
    <dbReference type="NCBI Taxonomy" id="1801832"/>
    <lineage>
        <taxon>Bacteria</taxon>
        <taxon>Pseudomonadati</taxon>
        <taxon>Candidatus Omnitrophota</taxon>
        <taxon>Candidatus Danuiimicrobium</taxon>
    </lineage>
</organism>
<sequence length="352" mass="40473">MSTFKFKQILGACLIGFLAYVILICCAEFACGILNKARKNQLKESSGFSQSLYSVDPVIGYKPKPNTETFAFKEVSAKPLYRVKYTTDTYSRRIAPMGNPEIRDKFILFFGGSIPFGEGVNDEVTLPAFMARFASEYYPYNYSCSGYGPQEMLAHLGRPEFKKEISQKDGVAIYFLHDGDVSRAIGSMVIYNAWGRTMPYYQLRDGQLIRRRDFRTGRPWLSRFYSFLGKSQILKYFKIDLPPRIRFSDVKLVAKILERSRDLFKEKFKSNNFFVIILPEQKKLGPKIIPYFKTAGIQYLDYSSWNLTEKGLRMEYDGHPTPKGYALMAGKLATDLKILKPEKINQNNKNVL</sequence>
<protein>
    <submittedName>
        <fullName evidence="1">Uncharacterized protein</fullName>
    </submittedName>
</protein>
<dbReference type="EMBL" id="MHFR01000042">
    <property type="protein sequence ID" value="OGW97425.1"/>
    <property type="molecule type" value="Genomic_DNA"/>
</dbReference>